<accession>A0A167G9C9</accession>
<reference evidence="2 3" key="1">
    <citation type="submission" date="2013-07" db="EMBL/GenBank/DDBJ databases">
        <title>Comparative Genomic and Metabolomic Analysis of Twelve Strains of Pseudoalteromonas luteoviolacea.</title>
        <authorList>
            <person name="Vynne N.G."/>
            <person name="Mansson M."/>
            <person name="Gram L."/>
        </authorList>
    </citation>
    <scope>NUCLEOTIDE SEQUENCE [LARGE SCALE GENOMIC DNA]</scope>
    <source>
        <strain evidence="2 3">NCIMB 1942</strain>
    </source>
</reference>
<dbReference type="InterPro" id="IPR011448">
    <property type="entry name" value="DUF1554"/>
</dbReference>
<dbReference type="OrthoDB" id="6316268at2"/>
<dbReference type="InterPro" id="IPR016186">
    <property type="entry name" value="C-type_lectin-like/link_sf"/>
</dbReference>
<evidence type="ECO:0000259" key="1">
    <source>
        <dbReference type="Pfam" id="PF07588"/>
    </source>
</evidence>
<dbReference type="PATRIC" id="fig|1365253.3.peg.1076"/>
<dbReference type="AlphaFoldDB" id="A0A167G9C9"/>
<dbReference type="EMBL" id="AUXT01000068">
    <property type="protein sequence ID" value="KZN54342.1"/>
    <property type="molecule type" value="Genomic_DNA"/>
</dbReference>
<dbReference type="InterPro" id="IPR016187">
    <property type="entry name" value="CTDL_fold"/>
</dbReference>
<gene>
    <name evidence="2" type="ORF">N482_05690</name>
</gene>
<dbReference type="Pfam" id="PF07588">
    <property type="entry name" value="DUF1554"/>
    <property type="match status" value="1"/>
</dbReference>
<dbReference type="SUPFAM" id="SSF56436">
    <property type="entry name" value="C-type lectin-like"/>
    <property type="match status" value="1"/>
</dbReference>
<dbReference type="Gene3D" id="3.10.100.10">
    <property type="entry name" value="Mannose-Binding Protein A, subunit A"/>
    <property type="match status" value="1"/>
</dbReference>
<dbReference type="RefSeq" id="WP_155730481.1">
    <property type="nucleotide sequence ID" value="NZ_AUXT01000068.1"/>
</dbReference>
<feature type="domain" description="DUF1554" evidence="1">
    <location>
        <begin position="114"/>
        <end position="226"/>
    </location>
</feature>
<protein>
    <recommendedName>
        <fullName evidence="1">DUF1554 domain-containing protein</fullName>
    </recommendedName>
</protein>
<evidence type="ECO:0000313" key="2">
    <source>
        <dbReference type="EMBL" id="KZN54342.1"/>
    </source>
</evidence>
<dbReference type="Proteomes" id="UP000076587">
    <property type="component" value="Unassembled WGS sequence"/>
</dbReference>
<proteinExistence type="predicted"/>
<sequence>AAKADQTAVDNALAAKADTATVNTQLAAKADKSAVETALQSTLKFNNSTLLWSSAHEYKVGEVARLSFDGNLYVAVQNVPSGSTVRPNTHSSHWVLLVEGQQPANNKAVFATSQVYSGNLGGSTGADAKCQSLADASDAAPSGVYKALLSTSSTTATRVIKDEHIYMRVDGRTVATGSNLLSSTPSWEIDLDENGNSVTGHVWTNTNRFGQRIDWRVCNDFTSSSTVDMYSNNGSVVGIIGTGSFTWLNGTVLSCNNNARLYCVQQ</sequence>
<comment type="caution">
    <text evidence="2">The sequence shown here is derived from an EMBL/GenBank/DDBJ whole genome shotgun (WGS) entry which is preliminary data.</text>
</comment>
<evidence type="ECO:0000313" key="3">
    <source>
        <dbReference type="Proteomes" id="UP000076587"/>
    </source>
</evidence>
<organism evidence="2 3">
    <name type="scientific">Pseudoalteromonas luteoviolacea NCIMB 1942</name>
    <dbReference type="NCBI Taxonomy" id="1365253"/>
    <lineage>
        <taxon>Bacteria</taxon>
        <taxon>Pseudomonadati</taxon>
        <taxon>Pseudomonadota</taxon>
        <taxon>Gammaproteobacteria</taxon>
        <taxon>Alteromonadales</taxon>
        <taxon>Pseudoalteromonadaceae</taxon>
        <taxon>Pseudoalteromonas</taxon>
    </lineage>
</organism>
<name>A0A167G9C9_9GAMM</name>
<feature type="non-terminal residue" evidence="2">
    <location>
        <position position="1"/>
    </location>
</feature>